<keyword evidence="1" id="KW-0812">Transmembrane</keyword>
<protein>
    <recommendedName>
        <fullName evidence="4">DUF983 domain-containing protein</fullName>
    </recommendedName>
</protein>
<organism evidence="2 3">
    <name type="scientific">Fluctibacter corallii</name>
    <dbReference type="NCBI Taxonomy" id="2984329"/>
    <lineage>
        <taxon>Bacteria</taxon>
        <taxon>Pseudomonadati</taxon>
        <taxon>Pseudomonadota</taxon>
        <taxon>Gammaproteobacteria</taxon>
        <taxon>Alteromonadales</taxon>
        <taxon>Alteromonadaceae</taxon>
        <taxon>Fluctibacter</taxon>
    </lineage>
</organism>
<keyword evidence="1" id="KW-0472">Membrane</keyword>
<proteinExistence type="predicted"/>
<dbReference type="EMBL" id="JAOWKX010000003">
    <property type="protein sequence ID" value="MCV2884646.1"/>
    <property type="molecule type" value="Genomic_DNA"/>
</dbReference>
<name>A0ABT3A7H9_9ALTE</name>
<evidence type="ECO:0000256" key="1">
    <source>
        <dbReference type="SAM" id="Phobius"/>
    </source>
</evidence>
<comment type="caution">
    <text evidence="2">The sequence shown here is derived from an EMBL/GenBank/DDBJ whole genome shotgun (WGS) entry which is preliminary data.</text>
</comment>
<gene>
    <name evidence="2" type="ORF">OE749_08055</name>
</gene>
<dbReference type="Proteomes" id="UP001652504">
    <property type="component" value="Unassembled WGS sequence"/>
</dbReference>
<keyword evidence="3" id="KW-1185">Reference proteome</keyword>
<reference evidence="2 3" key="1">
    <citation type="submission" date="2022-10" db="EMBL/GenBank/DDBJ databases">
        <title>Aestuariibacter sp. AA17 isolated from Montipora capitata coral fragment.</title>
        <authorList>
            <person name="Emsley S.A."/>
            <person name="Pfannmuller K.M."/>
            <person name="Loughran R.M."/>
            <person name="Shlafstein M."/>
            <person name="Papke E."/>
            <person name="Saw J.H."/>
            <person name="Ushijima B."/>
            <person name="Videau P."/>
        </authorList>
    </citation>
    <scope>NUCLEOTIDE SEQUENCE [LARGE SCALE GENOMIC DNA]</scope>
    <source>
        <strain evidence="2 3">AA17</strain>
    </source>
</reference>
<keyword evidence="1" id="KW-1133">Transmembrane helix</keyword>
<sequence>MARVLRRCPECGNNSVDTEKLFEGTPCLSCGKLIEAHFLYAAGVPAILGALALIAFTYSFGALGVMFTVLVLLFSFNRETLLKHHFPLRCYENE</sequence>
<dbReference type="RefSeq" id="WP_263711924.1">
    <property type="nucleotide sequence ID" value="NZ_JAOWKX010000003.1"/>
</dbReference>
<accession>A0ABT3A7H9</accession>
<evidence type="ECO:0000313" key="2">
    <source>
        <dbReference type="EMBL" id="MCV2884646.1"/>
    </source>
</evidence>
<evidence type="ECO:0000313" key="3">
    <source>
        <dbReference type="Proteomes" id="UP001652504"/>
    </source>
</evidence>
<feature type="transmembrane region" description="Helical" evidence="1">
    <location>
        <begin position="47"/>
        <end position="74"/>
    </location>
</feature>
<evidence type="ECO:0008006" key="4">
    <source>
        <dbReference type="Google" id="ProtNLM"/>
    </source>
</evidence>